<proteinExistence type="predicted"/>
<feature type="region of interest" description="Disordered" evidence="1">
    <location>
        <begin position="40"/>
        <end position="73"/>
    </location>
</feature>
<protein>
    <submittedName>
        <fullName evidence="2">Uncharacterized protein</fullName>
    </submittedName>
</protein>
<dbReference type="EMBL" id="NCVQ01000008">
    <property type="protein sequence ID" value="PWZ14786.1"/>
    <property type="molecule type" value="Genomic_DNA"/>
</dbReference>
<accession>A0A3L6E1R3</accession>
<name>A0A3L6E1R3_MAIZE</name>
<comment type="caution">
    <text evidence="2">The sequence shown here is derived from an EMBL/GenBank/DDBJ whole genome shotgun (WGS) entry which is preliminary data.</text>
</comment>
<gene>
    <name evidence="2" type="ORF">Zm00014a_006399</name>
</gene>
<evidence type="ECO:0000256" key="1">
    <source>
        <dbReference type="SAM" id="MobiDB-lite"/>
    </source>
</evidence>
<evidence type="ECO:0000313" key="2">
    <source>
        <dbReference type="EMBL" id="PWZ14786.1"/>
    </source>
</evidence>
<sequence length="126" mass="13244">MDGPAARSVVEVSGGWWLGRWFQGADGQHMARLAWWRRSTSREHQGAGRRPDLRSLNGGADTSSMVGPASTRESWNGAGAGAMACSMEPVPARKCGCCADSTLSTAVGSRCPSANASTFFPMAYCG</sequence>
<dbReference type="AlphaFoldDB" id="A0A3L6E1R3"/>
<evidence type="ECO:0000313" key="3">
    <source>
        <dbReference type="Proteomes" id="UP000251960"/>
    </source>
</evidence>
<organism evidence="2 3">
    <name type="scientific">Zea mays</name>
    <name type="common">Maize</name>
    <dbReference type="NCBI Taxonomy" id="4577"/>
    <lineage>
        <taxon>Eukaryota</taxon>
        <taxon>Viridiplantae</taxon>
        <taxon>Streptophyta</taxon>
        <taxon>Embryophyta</taxon>
        <taxon>Tracheophyta</taxon>
        <taxon>Spermatophyta</taxon>
        <taxon>Magnoliopsida</taxon>
        <taxon>Liliopsida</taxon>
        <taxon>Poales</taxon>
        <taxon>Poaceae</taxon>
        <taxon>PACMAD clade</taxon>
        <taxon>Panicoideae</taxon>
        <taxon>Andropogonodae</taxon>
        <taxon>Andropogoneae</taxon>
        <taxon>Tripsacinae</taxon>
        <taxon>Zea</taxon>
    </lineage>
</organism>
<reference evidence="2 3" key="1">
    <citation type="journal article" date="2018" name="Nat. Genet.">
        <title>Extensive intraspecific gene order and gene structural variations between Mo17 and other maize genomes.</title>
        <authorList>
            <person name="Sun S."/>
            <person name="Zhou Y."/>
            <person name="Chen J."/>
            <person name="Shi J."/>
            <person name="Zhao H."/>
            <person name="Zhao H."/>
            <person name="Song W."/>
            <person name="Zhang M."/>
            <person name="Cui Y."/>
            <person name="Dong X."/>
            <person name="Liu H."/>
            <person name="Ma X."/>
            <person name="Jiao Y."/>
            <person name="Wang B."/>
            <person name="Wei X."/>
            <person name="Stein J.C."/>
            <person name="Glaubitz J.C."/>
            <person name="Lu F."/>
            <person name="Yu G."/>
            <person name="Liang C."/>
            <person name="Fengler K."/>
            <person name="Li B."/>
            <person name="Rafalski A."/>
            <person name="Schnable P.S."/>
            <person name="Ware D.H."/>
            <person name="Buckler E.S."/>
            <person name="Lai J."/>
        </authorList>
    </citation>
    <scope>NUCLEOTIDE SEQUENCE [LARGE SCALE GENOMIC DNA]</scope>
    <source>
        <strain evidence="3">cv. Missouri 17</strain>
        <tissue evidence="2">Seedling</tissue>
    </source>
</reference>
<feature type="compositionally biased region" description="Basic and acidic residues" evidence="1">
    <location>
        <begin position="40"/>
        <end position="53"/>
    </location>
</feature>
<dbReference type="Proteomes" id="UP000251960">
    <property type="component" value="Chromosome 7"/>
</dbReference>